<reference evidence="8" key="2">
    <citation type="submission" date="2020-09" db="EMBL/GenBank/DDBJ databases">
        <authorList>
            <person name="Sun Q."/>
            <person name="Zhou Y."/>
        </authorList>
    </citation>
    <scope>NUCLEOTIDE SEQUENCE</scope>
    <source>
        <strain evidence="8">CGMCC 1.15758</strain>
    </source>
</reference>
<evidence type="ECO:0000256" key="2">
    <source>
        <dbReference type="ARBA" id="ARBA00022618"/>
    </source>
</evidence>
<keyword evidence="1 7" id="KW-1003">Cell membrane</keyword>
<dbReference type="InterPro" id="IPR023081">
    <property type="entry name" value="Cell_div_FtsB"/>
</dbReference>
<dbReference type="OrthoDB" id="7061211at2"/>
<protein>
    <recommendedName>
        <fullName evidence="7">Cell division protein FtsB</fullName>
    </recommendedName>
</protein>
<comment type="similarity">
    <text evidence="7">Belongs to the FtsB family.</text>
</comment>
<dbReference type="GO" id="GO:0005886">
    <property type="term" value="C:plasma membrane"/>
    <property type="evidence" value="ECO:0007669"/>
    <property type="project" value="UniProtKB-SubCell"/>
</dbReference>
<keyword evidence="6 7" id="KW-0131">Cell cycle</keyword>
<evidence type="ECO:0000313" key="8">
    <source>
        <dbReference type="EMBL" id="GGF88707.1"/>
    </source>
</evidence>
<dbReference type="Pfam" id="PF04977">
    <property type="entry name" value="DivIC"/>
    <property type="match status" value="1"/>
</dbReference>
<feature type="topological domain" description="Periplasmic" evidence="7">
    <location>
        <begin position="26"/>
        <end position="106"/>
    </location>
</feature>
<dbReference type="AlphaFoldDB" id="A0A8J2Z2F1"/>
<proteinExistence type="inferred from homology"/>
<dbReference type="GO" id="GO:0043093">
    <property type="term" value="P:FtsZ-dependent cytokinesis"/>
    <property type="evidence" value="ECO:0007669"/>
    <property type="project" value="UniProtKB-UniRule"/>
</dbReference>
<evidence type="ECO:0000256" key="7">
    <source>
        <dbReference type="HAMAP-Rule" id="MF_00599"/>
    </source>
</evidence>
<comment type="subunit">
    <text evidence="7">Part of a complex composed of FtsB, FtsL and FtsQ.</text>
</comment>
<feature type="topological domain" description="Cytoplasmic" evidence="7">
    <location>
        <begin position="1"/>
        <end position="7"/>
    </location>
</feature>
<dbReference type="RefSeq" id="WP_117001162.1">
    <property type="nucleotide sequence ID" value="NZ_BMJS01000001.1"/>
</dbReference>
<dbReference type="EMBL" id="BMJS01000001">
    <property type="protein sequence ID" value="GGF88707.1"/>
    <property type="molecule type" value="Genomic_DNA"/>
</dbReference>
<organism evidence="8 9">
    <name type="scientific">Cysteiniphilum litorale</name>
    <dbReference type="NCBI Taxonomy" id="2056700"/>
    <lineage>
        <taxon>Bacteria</taxon>
        <taxon>Pseudomonadati</taxon>
        <taxon>Pseudomonadota</taxon>
        <taxon>Gammaproteobacteria</taxon>
        <taxon>Thiotrichales</taxon>
        <taxon>Fastidiosibacteraceae</taxon>
        <taxon>Cysteiniphilum</taxon>
    </lineage>
</organism>
<gene>
    <name evidence="7 8" type="primary">ftsB</name>
    <name evidence="8" type="ORF">GCM10010995_02390</name>
</gene>
<evidence type="ECO:0000256" key="5">
    <source>
        <dbReference type="ARBA" id="ARBA00023136"/>
    </source>
</evidence>
<keyword evidence="2 7" id="KW-0132">Cell division</keyword>
<dbReference type="PANTHER" id="PTHR37485">
    <property type="entry name" value="CELL DIVISION PROTEIN FTSB"/>
    <property type="match status" value="1"/>
</dbReference>
<comment type="function">
    <text evidence="7">Essential cell division protein. May link together the upstream cell division proteins, which are predominantly cytoplasmic, with the downstream cell division proteins, which are predominantly periplasmic.</text>
</comment>
<evidence type="ECO:0000256" key="3">
    <source>
        <dbReference type="ARBA" id="ARBA00022692"/>
    </source>
</evidence>
<dbReference type="GO" id="GO:0030428">
    <property type="term" value="C:cell septum"/>
    <property type="evidence" value="ECO:0007669"/>
    <property type="project" value="TreeGrafter"/>
</dbReference>
<keyword evidence="9" id="KW-1185">Reference proteome</keyword>
<dbReference type="Proteomes" id="UP000636949">
    <property type="component" value="Unassembled WGS sequence"/>
</dbReference>
<dbReference type="PANTHER" id="PTHR37485:SF1">
    <property type="entry name" value="CELL DIVISION PROTEIN FTSB"/>
    <property type="match status" value="1"/>
</dbReference>
<evidence type="ECO:0000256" key="1">
    <source>
        <dbReference type="ARBA" id="ARBA00022475"/>
    </source>
</evidence>
<accession>A0A8J2Z2F1</accession>
<dbReference type="HAMAP" id="MF_00599">
    <property type="entry name" value="FtsB"/>
    <property type="match status" value="1"/>
</dbReference>
<evidence type="ECO:0000313" key="9">
    <source>
        <dbReference type="Proteomes" id="UP000636949"/>
    </source>
</evidence>
<comment type="subcellular location">
    <subcellularLocation>
        <location evidence="7">Cell inner membrane</location>
        <topology evidence="7">Single-pass type II membrane protein</topology>
    </subcellularLocation>
    <text evidence="7">Localizes to the division septum.</text>
</comment>
<sequence>MISRYTLFIAVLFIGIVALQYDFWWSKTGFFATHELNGQVSVKQQKNNELLARNMHWYAEIVSLRQNDSVLEGMARANLGFIKNGEVFYQIVTPQDKKVALQEDSQ</sequence>
<dbReference type="GO" id="GO:0032153">
    <property type="term" value="C:cell division site"/>
    <property type="evidence" value="ECO:0007669"/>
    <property type="project" value="UniProtKB-UniRule"/>
</dbReference>
<dbReference type="InterPro" id="IPR007060">
    <property type="entry name" value="FtsL/DivIC"/>
</dbReference>
<evidence type="ECO:0000256" key="4">
    <source>
        <dbReference type="ARBA" id="ARBA00022989"/>
    </source>
</evidence>
<keyword evidence="5 7" id="KW-0472">Membrane</keyword>
<keyword evidence="3 7" id="KW-0812">Transmembrane</keyword>
<name>A0A8J2Z2F1_9GAMM</name>
<keyword evidence="4 7" id="KW-1133">Transmembrane helix</keyword>
<evidence type="ECO:0000256" key="6">
    <source>
        <dbReference type="ARBA" id="ARBA00023306"/>
    </source>
</evidence>
<keyword evidence="7" id="KW-0997">Cell inner membrane</keyword>
<reference evidence="8" key="1">
    <citation type="journal article" date="2014" name="Int. J. Syst. Evol. Microbiol.">
        <title>Complete genome sequence of Corynebacterium casei LMG S-19264T (=DSM 44701T), isolated from a smear-ripened cheese.</title>
        <authorList>
            <consortium name="US DOE Joint Genome Institute (JGI-PGF)"/>
            <person name="Walter F."/>
            <person name="Albersmeier A."/>
            <person name="Kalinowski J."/>
            <person name="Ruckert C."/>
        </authorList>
    </citation>
    <scope>NUCLEOTIDE SEQUENCE</scope>
    <source>
        <strain evidence="8">CGMCC 1.15758</strain>
    </source>
</reference>
<comment type="caution">
    <text evidence="8">The sequence shown here is derived from an EMBL/GenBank/DDBJ whole genome shotgun (WGS) entry which is preliminary data.</text>
</comment>